<dbReference type="InterPro" id="IPR003018">
    <property type="entry name" value="GAF"/>
</dbReference>
<keyword evidence="3" id="KW-1185">Reference proteome</keyword>
<evidence type="ECO:0000313" key="2">
    <source>
        <dbReference type="EMBL" id="GHA81767.1"/>
    </source>
</evidence>
<sequence length="184" mass="20567">MTDFDDALQRLQALIQTGDVRGALAVLNARTGHRFTALYRFDDDVLRNVWFFDREQPEREAVEAMPVRASYCVFVRDRRATFRVDDADTDDRVADHPKRDQIRAYCGVPLLDDAGRMFGTVCHFDYRPLRISDENIALMEALAPLLQRYSANAGECEVDDAALALGEAACTSGPSANRPPLSAP</sequence>
<organism evidence="2 3">
    <name type="scientific">Cognatilysobacter bugurensis</name>
    <dbReference type="NCBI Taxonomy" id="543356"/>
    <lineage>
        <taxon>Bacteria</taxon>
        <taxon>Pseudomonadati</taxon>
        <taxon>Pseudomonadota</taxon>
        <taxon>Gammaproteobacteria</taxon>
        <taxon>Lysobacterales</taxon>
        <taxon>Lysobacteraceae</taxon>
        <taxon>Cognatilysobacter</taxon>
    </lineage>
</organism>
<comment type="caution">
    <text evidence="2">The sequence shown here is derived from an EMBL/GenBank/DDBJ whole genome shotgun (WGS) entry which is preliminary data.</text>
</comment>
<feature type="domain" description="GAF" evidence="1">
    <location>
        <begin position="3"/>
        <end position="160"/>
    </location>
</feature>
<reference evidence="2" key="1">
    <citation type="journal article" date="2014" name="Int. J. Syst. Evol. Microbiol.">
        <title>Complete genome sequence of Corynebacterium casei LMG S-19264T (=DSM 44701T), isolated from a smear-ripened cheese.</title>
        <authorList>
            <consortium name="US DOE Joint Genome Institute (JGI-PGF)"/>
            <person name="Walter F."/>
            <person name="Albersmeier A."/>
            <person name="Kalinowski J."/>
            <person name="Ruckert C."/>
        </authorList>
    </citation>
    <scope>NUCLEOTIDE SEQUENCE</scope>
    <source>
        <strain evidence="2">KCTC 23077</strain>
    </source>
</reference>
<proteinExistence type="predicted"/>
<name>A0A918T1E7_9GAMM</name>
<dbReference type="PANTHER" id="PTHR43102:SF2">
    <property type="entry name" value="GAF DOMAIN-CONTAINING PROTEIN"/>
    <property type="match status" value="1"/>
</dbReference>
<evidence type="ECO:0000313" key="3">
    <source>
        <dbReference type="Proteomes" id="UP000646426"/>
    </source>
</evidence>
<reference evidence="2" key="2">
    <citation type="submission" date="2020-09" db="EMBL/GenBank/DDBJ databases">
        <authorList>
            <person name="Sun Q."/>
            <person name="Kim S."/>
        </authorList>
    </citation>
    <scope>NUCLEOTIDE SEQUENCE</scope>
    <source>
        <strain evidence="2">KCTC 23077</strain>
    </source>
</reference>
<dbReference type="PANTHER" id="PTHR43102">
    <property type="entry name" value="SLR1143 PROTEIN"/>
    <property type="match status" value="1"/>
</dbReference>
<dbReference type="EMBL" id="BMYD01000003">
    <property type="protein sequence ID" value="GHA81767.1"/>
    <property type="molecule type" value="Genomic_DNA"/>
</dbReference>
<accession>A0A918T1E7</accession>
<gene>
    <name evidence="2" type="ORF">GCM10007067_19560</name>
</gene>
<protein>
    <recommendedName>
        <fullName evidence="1">GAF domain-containing protein</fullName>
    </recommendedName>
</protein>
<dbReference type="RefSeq" id="WP_189455981.1">
    <property type="nucleotide sequence ID" value="NZ_BMYD01000003.1"/>
</dbReference>
<dbReference type="Proteomes" id="UP000646426">
    <property type="component" value="Unassembled WGS sequence"/>
</dbReference>
<dbReference type="SMART" id="SM00065">
    <property type="entry name" value="GAF"/>
    <property type="match status" value="1"/>
</dbReference>
<dbReference type="InterPro" id="IPR029016">
    <property type="entry name" value="GAF-like_dom_sf"/>
</dbReference>
<dbReference type="SUPFAM" id="SSF55781">
    <property type="entry name" value="GAF domain-like"/>
    <property type="match status" value="1"/>
</dbReference>
<evidence type="ECO:0000259" key="1">
    <source>
        <dbReference type="SMART" id="SM00065"/>
    </source>
</evidence>
<dbReference type="AlphaFoldDB" id="A0A918T1E7"/>
<dbReference type="Gene3D" id="3.30.450.40">
    <property type="match status" value="1"/>
</dbReference>
<dbReference type="Pfam" id="PF01590">
    <property type="entry name" value="GAF"/>
    <property type="match status" value="1"/>
</dbReference>